<evidence type="ECO:0000313" key="4">
    <source>
        <dbReference type="EMBL" id="HHJ64140.1"/>
    </source>
</evidence>
<accession>A0A7C5QL72</accession>
<dbReference type="GO" id="GO:0005886">
    <property type="term" value="C:plasma membrane"/>
    <property type="evidence" value="ECO:0007669"/>
    <property type="project" value="TreeGrafter"/>
</dbReference>
<gene>
    <name evidence="4" type="ORF">ENJ61_04455</name>
</gene>
<dbReference type="Gene3D" id="3.30.70.270">
    <property type="match status" value="1"/>
</dbReference>
<dbReference type="InterPro" id="IPR043128">
    <property type="entry name" value="Rev_trsase/Diguanyl_cyclase"/>
</dbReference>
<dbReference type="SMART" id="SM00267">
    <property type="entry name" value="GGDEF"/>
    <property type="match status" value="1"/>
</dbReference>
<dbReference type="EC" id="2.7.7.65" evidence="1"/>
<protein>
    <recommendedName>
        <fullName evidence="1">diguanylate cyclase</fullName>
        <ecNumber evidence="1">2.7.7.65</ecNumber>
    </recommendedName>
</protein>
<dbReference type="PROSITE" id="PS50887">
    <property type="entry name" value="GGDEF"/>
    <property type="match status" value="1"/>
</dbReference>
<dbReference type="GO" id="GO:0052621">
    <property type="term" value="F:diguanylate cyclase activity"/>
    <property type="evidence" value="ECO:0007669"/>
    <property type="project" value="UniProtKB-EC"/>
</dbReference>
<dbReference type="Pfam" id="PF00990">
    <property type="entry name" value="GGDEF"/>
    <property type="match status" value="1"/>
</dbReference>
<evidence type="ECO:0000259" key="3">
    <source>
        <dbReference type="PROSITE" id="PS50887"/>
    </source>
</evidence>
<dbReference type="SUPFAM" id="SSF55073">
    <property type="entry name" value="Nucleotide cyclase"/>
    <property type="match status" value="1"/>
</dbReference>
<reference evidence="4" key="1">
    <citation type="journal article" date="2020" name="mSystems">
        <title>Genome- and Community-Level Interaction Insights into Carbon Utilization and Element Cycling Functions of Hydrothermarchaeota in Hydrothermal Sediment.</title>
        <authorList>
            <person name="Zhou Z."/>
            <person name="Liu Y."/>
            <person name="Xu W."/>
            <person name="Pan J."/>
            <person name="Luo Z.H."/>
            <person name="Li M."/>
        </authorList>
    </citation>
    <scope>NUCLEOTIDE SEQUENCE [LARGE SCALE GENOMIC DNA]</scope>
    <source>
        <strain evidence="4">HyVt-501</strain>
    </source>
</reference>
<dbReference type="InterPro" id="IPR000160">
    <property type="entry name" value="GGDEF_dom"/>
</dbReference>
<dbReference type="Proteomes" id="UP000885792">
    <property type="component" value="Unassembled WGS sequence"/>
</dbReference>
<dbReference type="GO" id="GO:1902201">
    <property type="term" value="P:negative regulation of bacterial-type flagellum-dependent cell motility"/>
    <property type="evidence" value="ECO:0007669"/>
    <property type="project" value="TreeGrafter"/>
</dbReference>
<dbReference type="PANTHER" id="PTHR45138:SF9">
    <property type="entry name" value="DIGUANYLATE CYCLASE DGCM-RELATED"/>
    <property type="match status" value="1"/>
</dbReference>
<proteinExistence type="predicted"/>
<dbReference type="InterPro" id="IPR029787">
    <property type="entry name" value="Nucleotide_cyclase"/>
</dbReference>
<evidence type="ECO:0000256" key="1">
    <source>
        <dbReference type="ARBA" id="ARBA00012528"/>
    </source>
</evidence>
<dbReference type="NCBIfam" id="TIGR00254">
    <property type="entry name" value="GGDEF"/>
    <property type="match status" value="1"/>
</dbReference>
<comment type="catalytic activity">
    <reaction evidence="2">
        <text>2 GTP = 3',3'-c-di-GMP + 2 diphosphate</text>
        <dbReference type="Rhea" id="RHEA:24898"/>
        <dbReference type="ChEBI" id="CHEBI:33019"/>
        <dbReference type="ChEBI" id="CHEBI:37565"/>
        <dbReference type="ChEBI" id="CHEBI:58805"/>
        <dbReference type="EC" id="2.7.7.65"/>
    </reaction>
</comment>
<dbReference type="EMBL" id="DRNB01000161">
    <property type="protein sequence ID" value="HHJ64140.1"/>
    <property type="molecule type" value="Genomic_DNA"/>
</dbReference>
<dbReference type="GO" id="GO:0043709">
    <property type="term" value="P:cell adhesion involved in single-species biofilm formation"/>
    <property type="evidence" value="ECO:0007669"/>
    <property type="project" value="TreeGrafter"/>
</dbReference>
<dbReference type="PANTHER" id="PTHR45138">
    <property type="entry name" value="REGULATORY COMPONENTS OF SENSORY TRANSDUCTION SYSTEM"/>
    <property type="match status" value="1"/>
</dbReference>
<comment type="caution">
    <text evidence="4">The sequence shown here is derived from an EMBL/GenBank/DDBJ whole genome shotgun (WGS) entry which is preliminary data.</text>
</comment>
<name>A0A7C5QL72_AQUAO</name>
<feature type="domain" description="GGDEF" evidence="3">
    <location>
        <begin position="136"/>
        <end position="264"/>
    </location>
</feature>
<dbReference type="AlphaFoldDB" id="A0A7C5QL72"/>
<organism evidence="4">
    <name type="scientific">Aquifex aeolicus</name>
    <dbReference type="NCBI Taxonomy" id="63363"/>
    <lineage>
        <taxon>Bacteria</taxon>
        <taxon>Pseudomonadati</taxon>
        <taxon>Aquificota</taxon>
        <taxon>Aquificia</taxon>
        <taxon>Aquificales</taxon>
        <taxon>Aquificaceae</taxon>
        <taxon>Aquifex</taxon>
    </lineage>
</organism>
<dbReference type="InterPro" id="IPR050469">
    <property type="entry name" value="Diguanylate_Cyclase"/>
</dbReference>
<evidence type="ECO:0000256" key="2">
    <source>
        <dbReference type="ARBA" id="ARBA00034247"/>
    </source>
</evidence>
<dbReference type="CDD" id="cd01949">
    <property type="entry name" value="GGDEF"/>
    <property type="match status" value="1"/>
</dbReference>
<sequence length="272" mass="30900">MGVEDLEKFLPIAIINRNYVVTSLNDTGKMMLGDVVGKKCYKVLYNLEKPCTEYNINCPIAEGKEDVDTVTLDFEVYLRTYGKLPVGGMYWESMINITNLSVIRSGVFDPLTGLYSRSFLTGLLEKFFYLWKRYGEVFSVLFIDIDDLKRINDEYGHLSGDEALKKIGQCIKLYLRKADLGVRYGGDEFLVLLPKTRREEAVHVAKRIHECVGSVPFVVKLSATIGLTEVSEEDREVDDVLRRVDKALYSAKNKKKGSIGVARGEEEFYTVK</sequence>